<protein>
    <submittedName>
        <fullName evidence="1">Uncharacterized protein</fullName>
    </submittedName>
</protein>
<dbReference type="RefSeq" id="WP_257913218.1">
    <property type="nucleotide sequence ID" value="NZ_CP022121.1"/>
</dbReference>
<comment type="caution">
    <text evidence="1">The sequence shown here is derived from an EMBL/GenBank/DDBJ whole genome shotgun (WGS) entry which is preliminary data.</text>
</comment>
<evidence type="ECO:0000313" key="1">
    <source>
        <dbReference type="EMBL" id="MCR6545603.1"/>
    </source>
</evidence>
<organism evidence="1 2">
    <name type="scientific">Dehalobacterium formicoaceticum</name>
    <dbReference type="NCBI Taxonomy" id="51515"/>
    <lineage>
        <taxon>Bacteria</taxon>
        <taxon>Bacillati</taxon>
        <taxon>Bacillota</taxon>
        <taxon>Clostridia</taxon>
        <taxon>Eubacteriales</taxon>
        <taxon>Peptococcaceae</taxon>
        <taxon>Dehalobacterium</taxon>
    </lineage>
</organism>
<evidence type="ECO:0000313" key="2">
    <source>
        <dbReference type="Proteomes" id="UP001524944"/>
    </source>
</evidence>
<gene>
    <name evidence="1" type="ORF">NVS47_08770</name>
</gene>
<reference evidence="1 2" key="1">
    <citation type="submission" date="2022-08" db="EMBL/GenBank/DDBJ databases">
        <title>Proteogenomics of the novel Dehalobacterium formicoaceticum strain EZ94 highlights a key role of methyltransferases during anaerobic dichloromethane degradation.</title>
        <authorList>
            <person name="Wasmund K."/>
        </authorList>
    </citation>
    <scope>NUCLEOTIDE SEQUENCE [LARGE SCALE GENOMIC DNA]</scope>
    <source>
        <strain evidence="1 2">EZ94</strain>
    </source>
</reference>
<accession>A0ABT1Y4X6</accession>
<proteinExistence type="predicted"/>
<dbReference type="Proteomes" id="UP001524944">
    <property type="component" value="Unassembled WGS sequence"/>
</dbReference>
<sequence length="43" mass="4502">MKRAEIRVLIALLAGLMILGAGVPLSMAALKPPALMVESNPPF</sequence>
<dbReference type="EMBL" id="JANPWE010000003">
    <property type="protein sequence ID" value="MCR6545603.1"/>
    <property type="molecule type" value="Genomic_DNA"/>
</dbReference>
<keyword evidence="2" id="KW-1185">Reference proteome</keyword>
<name>A0ABT1Y4X6_9FIRM</name>